<comment type="caution">
    <text evidence="2">The sequence shown here is derived from an EMBL/GenBank/DDBJ whole genome shotgun (WGS) entry which is preliminary data.</text>
</comment>
<dbReference type="Pfam" id="PF05175">
    <property type="entry name" value="MTS"/>
    <property type="match status" value="1"/>
</dbReference>
<evidence type="ECO:0000259" key="1">
    <source>
        <dbReference type="Pfam" id="PF05175"/>
    </source>
</evidence>
<organism evidence="2 3">
    <name type="scientific">Actinospica acidithermotolerans</name>
    <dbReference type="NCBI Taxonomy" id="2828514"/>
    <lineage>
        <taxon>Bacteria</taxon>
        <taxon>Bacillati</taxon>
        <taxon>Actinomycetota</taxon>
        <taxon>Actinomycetes</taxon>
        <taxon>Catenulisporales</taxon>
        <taxon>Actinospicaceae</taxon>
        <taxon>Actinospica</taxon>
    </lineage>
</organism>
<dbReference type="InterPro" id="IPR022446">
    <property type="entry name" value="MeTrfrase_put"/>
</dbReference>
<protein>
    <recommendedName>
        <fullName evidence="1">Methyltransferase small domain-containing protein</fullName>
    </recommendedName>
</protein>
<dbReference type="Gene3D" id="3.40.50.150">
    <property type="entry name" value="Vaccinia Virus protein VP39"/>
    <property type="match status" value="1"/>
</dbReference>
<keyword evidence="3" id="KW-1185">Reference proteome</keyword>
<evidence type="ECO:0000313" key="2">
    <source>
        <dbReference type="EMBL" id="MBR7826880.1"/>
    </source>
</evidence>
<dbReference type="InterPro" id="IPR050320">
    <property type="entry name" value="N5-glutamine_MTase"/>
</dbReference>
<proteinExistence type="predicted"/>
<dbReference type="SUPFAM" id="SSF53335">
    <property type="entry name" value="S-adenosyl-L-methionine-dependent methyltransferases"/>
    <property type="match status" value="1"/>
</dbReference>
<name>A0A941E5U0_9ACTN</name>
<feature type="domain" description="Methyltransferase small" evidence="1">
    <location>
        <begin position="69"/>
        <end position="164"/>
    </location>
</feature>
<dbReference type="PANTHER" id="PTHR18895:SF74">
    <property type="entry name" value="MTRF1L RELEASE FACTOR GLUTAMINE METHYLTRANSFERASE"/>
    <property type="match status" value="1"/>
</dbReference>
<reference evidence="2" key="1">
    <citation type="submission" date="2021-04" db="EMBL/GenBank/DDBJ databases">
        <title>Genome based classification of Actinospica acidithermotolerans sp. nov., an actinobacterium isolated from an Indonesian hot spring.</title>
        <authorList>
            <person name="Kusuma A.B."/>
            <person name="Putra K.E."/>
            <person name="Nafisah S."/>
            <person name="Loh J."/>
            <person name="Nouioui I."/>
            <person name="Goodfellow M."/>
        </authorList>
    </citation>
    <scope>NUCLEOTIDE SEQUENCE</scope>
    <source>
        <strain evidence="2">MGRD01-02</strain>
    </source>
</reference>
<dbReference type="CDD" id="cd02440">
    <property type="entry name" value="AdoMet_MTases"/>
    <property type="match status" value="1"/>
</dbReference>
<evidence type="ECO:0000313" key="3">
    <source>
        <dbReference type="Proteomes" id="UP000676325"/>
    </source>
</evidence>
<sequence>MPVELDGPEWEVVVGRLRTGGCVFAEDEARLLLAEADDRAALDAMITRRVEGSPLELVLGWADFGGVRIAVEPGVFVPRQRTRFLAYLASGFLAPGEAVVDLCCGAGPIGASLLEAMRQRGDGRIELHAADIDEAAVRCARKNLATAIESGDAFVYQGDLDAPLPARLTGKVSILTANVPYVPTTEIQLLPSEARDYEPLNALDGGPDGLDLLRRVATEAAPRWLRPDGRLLIEVSDRQQDAAIAAFRAAGLEPSVHESADYASTVLIGRFVGGRFRSSLRAR</sequence>
<dbReference type="InterPro" id="IPR007848">
    <property type="entry name" value="Small_mtfrase_dom"/>
</dbReference>
<gene>
    <name evidence="2" type="ORF">KDK95_11250</name>
</gene>
<dbReference type="InterPro" id="IPR029063">
    <property type="entry name" value="SAM-dependent_MTases_sf"/>
</dbReference>
<dbReference type="RefSeq" id="WP_212518025.1">
    <property type="nucleotide sequence ID" value="NZ_JAGSOH010000024.1"/>
</dbReference>
<dbReference type="GO" id="GO:0008168">
    <property type="term" value="F:methyltransferase activity"/>
    <property type="evidence" value="ECO:0007669"/>
    <property type="project" value="InterPro"/>
</dbReference>
<accession>A0A941E5U0</accession>
<dbReference type="AlphaFoldDB" id="A0A941E5U0"/>
<dbReference type="PANTHER" id="PTHR18895">
    <property type="entry name" value="HEMK METHYLTRANSFERASE"/>
    <property type="match status" value="1"/>
</dbReference>
<dbReference type="EMBL" id="JAGSOH010000024">
    <property type="protein sequence ID" value="MBR7826880.1"/>
    <property type="molecule type" value="Genomic_DNA"/>
</dbReference>
<dbReference type="NCBIfam" id="TIGR03704">
    <property type="entry name" value="PrmC_rel_meth"/>
    <property type="match status" value="1"/>
</dbReference>
<dbReference type="Proteomes" id="UP000676325">
    <property type="component" value="Unassembled WGS sequence"/>
</dbReference>